<protein>
    <submittedName>
        <fullName evidence="2">Uncharacterized protein</fullName>
    </submittedName>
</protein>
<accession>A0AAF0F6N4</accession>
<name>A0AAF0F6N4_9BASI</name>
<dbReference type="InterPro" id="IPR011990">
    <property type="entry name" value="TPR-like_helical_dom_sf"/>
</dbReference>
<feature type="compositionally biased region" description="Basic and acidic residues" evidence="1">
    <location>
        <begin position="113"/>
        <end position="126"/>
    </location>
</feature>
<dbReference type="GO" id="GO:0005634">
    <property type="term" value="C:nucleus"/>
    <property type="evidence" value="ECO:0007669"/>
    <property type="project" value="TreeGrafter"/>
</dbReference>
<organism evidence="2 3">
    <name type="scientific">Malassezia psittaci</name>
    <dbReference type="NCBI Taxonomy" id="1821823"/>
    <lineage>
        <taxon>Eukaryota</taxon>
        <taxon>Fungi</taxon>
        <taxon>Dikarya</taxon>
        <taxon>Basidiomycota</taxon>
        <taxon>Ustilaginomycotina</taxon>
        <taxon>Malasseziomycetes</taxon>
        <taxon>Malasseziales</taxon>
        <taxon>Malasseziaceae</taxon>
        <taxon>Malassezia</taxon>
    </lineage>
</organism>
<dbReference type="PANTHER" id="PTHR31859">
    <property type="entry name" value="TETRATRICOPEPTIDE REPEAT PROTEIN 39 FAMILY MEMBER"/>
    <property type="match status" value="1"/>
</dbReference>
<feature type="compositionally biased region" description="Low complexity" evidence="1">
    <location>
        <begin position="32"/>
        <end position="41"/>
    </location>
</feature>
<keyword evidence="3" id="KW-1185">Reference proteome</keyword>
<evidence type="ECO:0000313" key="2">
    <source>
        <dbReference type="EMBL" id="WFD44091.1"/>
    </source>
</evidence>
<feature type="compositionally biased region" description="Polar residues" evidence="1">
    <location>
        <begin position="196"/>
        <end position="209"/>
    </location>
</feature>
<feature type="compositionally biased region" description="Basic and acidic residues" evidence="1">
    <location>
        <begin position="249"/>
        <end position="280"/>
    </location>
</feature>
<dbReference type="PANTHER" id="PTHR31859:SF1">
    <property type="entry name" value="TETRATRICOPEPTIDE REPEAT PROTEIN 39C"/>
    <property type="match status" value="1"/>
</dbReference>
<feature type="region of interest" description="Disordered" evidence="1">
    <location>
        <begin position="25"/>
        <end position="291"/>
    </location>
</feature>
<proteinExistence type="predicted"/>
<feature type="compositionally biased region" description="Basic and acidic residues" evidence="1">
    <location>
        <begin position="167"/>
        <end position="176"/>
    </location>
</feature>
<feature type="compositionally biased region" description="Acidic residues" evidence="1">
    <location>
        <begin position="216"/>
        <end position="226"/>
    </location>
</feature>
<gene>
    <name evidence="2" type="ORF">MPSI1_002756</name>
</gene>
<dbReference type="GO" id="GO:0005741">
    <property type="term" value="C:mitochondrial outer membrane"/>
    <property type="evidence" value="ECO:0007669"/>
    <property type="project" value="TreeGrafter"/>
</dbReference>
<dbReference type="Proteomes" id="UP001214628">
    <property type="component" value="Chromosome 3"/>
</dbReference>
<evidence type="ECO:0000313" key="3">
    <source>
        <dbReference type="Proteomes" id="UP001214628"/>
    </source>
</evidence>
<dbReference type="GO" id="GO:0005829">
    <property type="term" value="C:cytosol"/>
    <property type="evidence" value="ECO:0007669"/>
    <property type="project" value="TreeGrafter"/>
</dbReference>
<feature type="compositionally biased region" description="Basic and acidic residues" evidence="1">
    <location>
        <begin position="91"/>
        <end position="102"/>
    </location>
</feature>
<feature type="compositionally biased region" description="Basic and acidic residues" evidence="1">
    <location>
        <begin position="67"/>
        <end position="77"/>
    </location>
</feature>
<dbReference type="AlphaFoldDB" id="A0AAF0F6N4"/>
<dbReference type="InterPro" id="IPR019412">
    <property type="entry name" value="IML2/TPR_39"/>
</dbReference>
<reference evidence="2" key="1">
    <citation type="submission" date="2023-02" db="EMBL/GenBank/DDBJ databases">
        <title>Mating type loci evolution in Malassezia.</title>
        <authorList>
            <person name="Coelho M.A."/>
        </authorList>
    </citation>
    <scope>NUCLEOTIDE SEQUENCE</scope>
    <source>
        <strain evidence="2">CBS 14136</strain>
    </source>
</reference>
<dbReference type="EMBL" id="CP118377">
    <property type="protein sequence ID" value="WFD44091.1"/>
    <property type="molecule type" value="Genomic_DNA"/>
</dbReference>
<feature type="compositionally biased region" description="Low complexity" evidence="1">
    <location>
        <begin position="48"/>
        <end position="65"/>
    </location>
</feature>
<evidence type="ECO:0000256" key="1">
    <source>
        <dbReference type="SAM" id="MobiDB-lite"/>
    </source>
</evidence>
<dbReference type="Pfam" id="PF10300">
    <property type="entry name" value="Iml2-TPR_39"/>
    <property type="match status" value="1"/>
</dbReference>
<dbReference type="SUPFAM" id="SSF48452">
    <property type="entry name" value="TPR-like"/>
    <property type="match status" value="1"/>
</dbReference>
<dbReference type="Gene3D" id="1.25.40.10">
    <property type="entry name" value="Tetratricopeptide repeat domain"/>
    <property type="match status" value="1"/>
</dbReference>
<sequence>MTKSRPIRTSTQDLPVSLTDAVLSKNGGAHASVFSRGSRSSVSDKDSNPSMSSLNSSTLSRGLTSERTGEERLDGNKPRGNLRRSSVNGSDRPRTSSRRMSDPKYASESTARSQEENLNRISERDAGTAGGARRGSETRRNSDARRNSIARKESDARRFTHEQAANKPRESSRKLESTIAQPSRRNVASGAMPERQPTSQRVGNGNSRSLSRDAEISTDDDEDEFFDAVPQKDTMPTQTRATDKAPAQKRTENVKKADAAREQPRQMRSEKSAPKTDSKTRATQATSQAVVAPPQKGVEIASDTHLHHEQAKGRSERVAKLKTSDVMISTEELYKDLDIARQAMHLFMNSRMKEAYNLVADKSEIRLYHAVAFALLSTIKAMMTFEHQDLATAISHCKDALHIASLLRKKSSMVSSFGRFCRGAGPSVNWVGTMTPLQQHAELVTAECTLLKAVLSILHSGDLLAVLSEALHLRSAYGTYYSLLKYLEWEEKNLGSASNVTRSDNDFRSGVYLGTGCISLLLGLLPSKVLKIMEVFGYGGDVHKGLSILSRAGQWSHDPKQVEPGESVEQEGVRRVLCDMAILLYHLVVSTFIPVPGVDIPYAEKILNYHLGRYPHGVFVLYFHGRLYSTQSLSSEAIDCFQEARDVQEEYVQLKHICDWDMALCSMSLGSWNDTYEYFSVLAKENNWSKAVYTYARASALYQQDNEADLERASEMFAHVPSLTQKIAGKSIPLEKFVARKARKMIEQGYLTLPAMEFAYMCHCYTTSSYRSLSTVHLPRVEEALKRCSSGNGQEDDICLAHFLRGVIFRNMAYPEAHVRSEATKRMPQKQAEREAEQSLRYVAQRGADLKYDHYLAYFAHYELGRLYLSAGRTTEARTTLEIVLNNKNLGDVGRKGKYSMQNMAVLRSNGALEVLNGPPTAS</sequence>
<feature type="compositionally biased region" description="Basic and acidic residues" evidence="1">
    <location>
        <begin position="134"/>
        <end position="161"/>
    </location>
</feature>